<comment type="caution">
    <text evidence="1">The sequence shown here is derived from an EMBL/GenBank/DDBJ whole genome shotgun (WGS) entry which is preliminary data.</text>
</comment>
<organism evidence="1 2">
    <name type="scientific">Actinophytocola algeriensis</name>
    <dbReference type="NCBI Taxonomy" id="1768010"/>
    <lineage>
        <taxon>Bacteria</taxon>
        <taxon>Bacillati</taxon>
        <taxon>Actinomycetota</taxon>
        <taxon>Actinomycetes</taxon>
        <taxon>Pseudonocardiales</taxon>
        <taxon>Pseudonocardiaceae</taxon>
    </lineage>
</organism>
<protein>
    <submittedName>
        <fullName evidence="1">Uncharacterized protein</fullName>
    </submittedName>
</protein>
<dbReference type="Proteomes" id="UP000520767">
    <property type="component" value="Unassembled WGS sequence"/>
</dbReference>
<dbReference type="AlphaFoldDB" id="A0A7W7VJU0"/>
<name>A0A7W7VJU0_9PSEU</name>
<dbReference type="EMBL" id="JACHJQ010000015">
    <property type="protein sequence ID" value="MBB4912644.1"/>
    <property type="molecule type" value="Genomic_DNA"/>
</dbReference>
<evidence type="ECO:0000313" key="1">
    <source>
        <dbReference type="EMBL" id="MBB4912644.1"/>
    </source>
</evidence>
<accession>A0A7W7VJU0</accession>
<reference evidence="1 2" key="1">
    <citation type="submission" date="2020-08" db="EMBL/GenBank/DDBJ databases">
        <title>Genomic Encyclopedia of Type Strains, Phase III (KMG-III): the genomes of soil and plant-associated and newly described type strains.</title>
        <authorList>
            <person name="Whitman W."/>
        </authorList>
    </citation>
    <scope>NUCLEOTIDE SEQUENCE [LARGE SCALE GENOMIC DNA]</scope>
    <source>
        <strain evidence="1 2">CECT 8960</strain>
    </source>
</reference>
<gene>
    <name evidence="1" type="ORF">FHR82_008916</name>
</gene>
<keyword evidence="2" id="KW-1185">Reference proteome</keyword>
<proteinExistence type="predicted"/>
<evidence type="ECO:0000313" key="2">
    <source>
        <dbReference type="Proteomes" id="UP000520767"/>
    </source>
</evidence>
<sequence>MDAAAEVEWQDMAEDELVTPGSGRVFAIPL</sequence>